<accession>A0A397SGE4</accession>
<evidence type="ECO:0000313" key="1">
    <source>
        <dbReference type="EMBL" id="RIA83776.1"/>
    </source>
</evidence>
<dbReference type="EMBL" id="QKYT01000542">
    <property type="protein sequence ID" value="RIA83776.1"/>
    <property type="molecule type" value="Genomic_DNA"/>
</dbReference>
<gene>
    <name evidence="1" type="ORF">C1645_833255</name>
</gene>
<evidence type="ECO:0000313" key="2">
    <source>
        <dbReference type="Proteomes" id="UP000265703"/>
    </source>
</evidence>
<sequence length="306" mass="35308">MLITQTSLKKLSYSDHQYDNECDFNPDRISFTCFSGAIDCLTGLSELHCISDLPSEFFYHLSKISHNLHSLNIIIRNGVSKIPNELKELISLQNNLKDLKLSASSEGNWTDIIPALTKHSNTLTKLHLNNDYVDDLPYLSISYGCTKPEYVMKFLENNGKNLKGFYLEEVDCTLNSSIAKLCPNLKKLSISFKNSELDTLRIIFNSCQYLESIKVNCGIYWLKEKEVLETITKYSPKTFCELKICHYSDSELLPEDLESFFINWKNRPSFTLIINKNYGCINLEVENMKIIKKYKNLDIIKKFEAI</sequence>
<dbReference type="AlphaFoldDB" id="A0A397SGE4"/>
<keyword evidence="2" id="KW-1185">Reference proteome</keyword>
<organism evidence="1 2">
    <name type="scientific">Glomus cerebriforme</name>
    <dbReference type="NCBI Taxonomy" id="658196"/>
    <lineage>
        <taxon>Eukaryota</taxon>
        <taxon>Fungi</taxon>
        <taxon>Fungi incertae sedis</taxon>
        <taxon>Mucoromycota</taxon>
        <taxon>Glomeromycotina</taxon>
        <taxon>Glomeromycetes</taxon>
        <taxon>Glomerales</taxon>
        <taxon>Glomeraceae</taxon>
        <taxon>Glomus</taxon>
    </lineage>
</organism>
<dbReference type="Gene3D" id="3.80.10.10">
    <property type="entry name" value="Ribonuclease Inhibitor"/>
    <property type="match status" value="1"/>
</dbReference>
<dbReference type="Proteomes" id="UP000265703">
    <property type="component" value="Unassembled WGS sequence"/>
</dbReference>
<comment type="caution">
    <text evidence="1">The sequence shown here is derived from an EMBL/GenBank/DDBJ whole genome shotgun (WGS) entry which is preliminary data.</text>
</comment>
<dbReference type="SUPFAM" id="SSF52047">
    <property type="entry name" value="RNI-like"/>
    <property type="match status" value="1"/>
</dbReference>
<protein>
    <recommendedName>
        <fullName evidence="3">F-box domain-containing protein</fullName>
    </recommendedName>
</protein>
<name>A0A397SGE4_9GLOM</name>
<evidence type="ECO:0008006" key="3">
    <source>
        <dbReference type="Google" id="ProtNLM"/>
    </source>
</evidence>
<proteinExistence type="predicted"/>
<dbReference type="InterPro" id="IPR032675">
    <property type="entry name" value="LRR_dom_sf"/>
</dbReference>
<reference evidence="1 2" key="1">
    <citation type="submission" date="2018-06" db="EMBL/GenBank/DDBJ databases">
        <title>Comparative genomics reveals the genomic features of Rhizophagus irregularis, R. cerebriforme, R. diaphanum and Gigaspora rosea, and their symbiotic lifestyle signature.</title>
        <authorList>
            <person name="Morin E."/>
            <person name="San Clemente H."/>
            <person name="Chen E.C.H."/>
            <person name="De La Providencia I."/>
            <person name="Hainaut M."/>
            <person name="Kuo A."/>
            <person name="Kohler A."/>
            <person name="Murat C."/>
            <person name="Tang N."/>
            <person name="Roy S."/>
            <person name="Loubradou J."/>
            <person name="Henrissat B."/>
            <person name="Grigoriev I.V."/>
            <person name="Corradi N."/>
            <person name="Roux C."/>
            <person name="Martin F.M."/>
        </authorList>
    </citation>
    <scope>NUCLEOTIDE SEQUENCE [LARGE SCALE GENOMIC DNA]</scope>
    <source>
        <strain evidence="1 2">DAOM 227022</strain>
    </source>
</reference>
<dbReference type="STRING" id="658196.A0A397SGE4"/>